<keyword evidence="8" id="KW-0457">Lysine biosynthesis</keyword>
<evidence type="ECO:0000256" key="1">
    <source>
        <dbReference type="ARBA" id="ARBA00006642"/>
    </source>
</evidence>
<dbReference type="Pfam" id="PF05173">
    <property type="entry name" value="DapB_C"/>
    <property type="match status" value="1"/>
</dbReference>
<dbReference type="Gene3D" id="3.40.50.720">
    <property type="entry name" value="NAD(P)-binding Rossmann-like Domain"/>
    <property type="match status" value="1"/>
</dbReference>
<dbReference type="OMA" id="HHPNKAD"/>
<evidence type="ECO:0000256" key="10">
    <source>
        <dbReference type="ARBA" id="ARBA00038983"/>
    </source>
</evidence>
<feature type="domain" description="Dihydrodipicolinate reductase N-terminal" evidence="14">
    <location>
        <begin position="3"/>
        <end position="109"/>
    </location>
</feature>
<evidence type="ECO:0000256" key="5">
    <source>
        <dbReference type="ARBA" id="ARBA00022915"/>
    </source>
</evidence>
<dbReference type="AlphaFoldDB" id="A0AAE6M324"/>
<evidence type="ECO:0000259" key="14">
    <source>
        <dbReference type="Pfam" id="PF01113"/>
    </source>
</evidence>
<keyword evidence="7" id="KW-0520">NAD</keyword>
<gene>
    <name evidence="16" type="ORF">FGL89_01860</name>
</gene>
<evidence type="ECO:0000256" key="7">
    <source>
        <dbReference type="ARBA" id="ARBA00023027"/>
    </source>
</evidence>
<dbReference type="RefSeq" id="WP_014974104.1">
    <property type="nucleotide sequence ID" value="NZ_BPKR01000003.1"/>
</dbReference>
<dbReference type="EMBL" id="CP042374">
    <property type="protein sequence ID" value="QEA32974.1"/>
    <property type="molecule type" value="Genomic_DNA"/>
</dbReference>
<keyword evidence="6 16" id="KW-0560">Oxidoreductase</keyword>
<name>A0AAE6M324_LEUCA</name>
<dbReference type="InterPro" id="IPR022663">
    <property type="entry name" value="DapB_C"/>
</dbReference>
<keyword evidence="5" id="KW-0220">Diaminopimelate biosynthesis</keyword>
<evidence type="ECO:0000256" key="11">
    <source>
        <dbReference type="ARBA" id="ARBA00049080"/>
    </source>
</evidence>
<evidence type="ECO:0000256" key="12">
    <source>
        <dbReference type="ARBA" id="ARBA00049396"/>
    </source>
</evidence>
<dbReference type="InterPro" id="IPR036291">
    <property type="entry name" value="NAD(P)-bd_dom_sf"/>
</dbReference>
<dbReference type="InterPro" id="IPR022664">
    <property type="entry name" value="DapB_N_CS"/>
</dbReference>
<dbReference type="PIRSF" id="PIRSF000161">
    <property type="entry name" value="DHPR"/>
    <property type="match status" value="1"/>
</dbReference>
<dbReference type="PANTHER" id="PTHR20836:SF0">
    <property type="entry name" value="4-HYDROXY-TETRAHYDRODIPICOLINATE REDUCTASE 1, CHLOROPLASTIC-RELATED"/>
    <property type="match status" value="1"/>
</dbReference>
<dbReference type="GO" id="GO:0019877">
    <property type="term" value="P:diaminopimelate biosynthetic process"/>
    <property type="evidence" value="ECO:0007669"/>
    <property type="project" value="UniProtKB-KW"/>
</dbReference>
<evidence type="ECO:0000256" key="13">
    <source>
        <dbReference type="NCBIfam" id="TIGR00036"/>
    </source>
</evidence>
<evidence type="ECO:0000259" key="15">
    <source>
        <dbReference type="Pfam" id="PF05173"/>
    </source>
</evidence>
<keyword evidence="3" id="KW-0028">Amino-acid biosynthesis</keyword>
<evidence type="ECO:0000256" key="6">
    <source>
        <dbReference type="ARBA" id="ARBA00023002"/>
    </source>
</evidence>
<dbReference type="PANTHER" id="PTHR20836">
    <property type="entry name" value="DIHYDRODIPICOLINATE REDUCTASE"/>
    <property type="match status" value="1"/>
</dbReference>
<dbReference type="Gene3D" id="3.30.360.10">
    <property type="entry name" value="Dihydrodipicolinate Reductase, domain 2"/>
    <property type="match status" value="1"/>
</dbReference>
<comment type="catalytic activity">
    <reaction evidence="12">
        <text>(S)-2,3,4,5-tetrahydrodipicolinate + NAD(+) + H2O = (2S,4S)-4-hydroxy-2,3,4,5-tetrahydrodipicolinate + NADH + H(+)</text>
        <dbReference type="Rhea" id="RHEA:35323"/>
        <dbReference type="ChEBI" id="CHEBI:15377"/>
        <dbReference type="ChEBI" id="CHEBI:15378"/>
        <dbReference type="ChEBI" id="CHEBI:16845"/>
        <dbReference type="ChEBI" id="CHEBI:57540"/>
        <dbReference type="ChEBI" id="CHEBI:57945"/>
        <dbReference type="ChEBI" id="CHEBI:67139"/>
        <dbReference type="EC" id="1.17.1.8"/>
    </reaction>
</comment>
<sequence length="241" mass="25690">MTKIILAGGFGKLGQAIQNGLVNTDYEIVGILSGKNHESDFPVWTSVEDITVSADIFLDVSTPASVYDNALWAIKNNMAVVIGATGLQDDQIKSLQNLATKGVLIVPNFSLSAVLLMQFSQLAAKYFADVEIVEAHNPKKVDSPSGTAVQTAKLIAESRVDAPQQTQVGQARGQQIDDVPVHAMRLPGYIAQQTVYFGGNDEQLTLSQSTTSRSAFVPGVLLALDGVKKIDGLVIGLDHVL</sequence>
<comment type="catalytic activity">
    <reaction evidence="11">
        <text>(S)-2,3,4,5-tetrahydrodipicolinate + NADP(+) + H2O = (2S,4S)-4-hydroxy-2,3,4,5-tetrahydrodipicolinate + NADPH + H(+)</text>
        <dbReference type="Rhea" id="RHEA:35331"/>
        <dbReference type="ChEBI" id="CHEBI:15377"/>
        <dbReference type="ChEBI" id="CHEBI:15378"/>
        <dbReference type="ChEBI" id="CHEBI:16845"/>
        <dbReference type="ChEBI" id="CHEBI:57783"/>
        <dbReference type="ChEBI" id="CHEBI:58349"/>
        <dbReference type="ChEBI" id="CHEBI:67139"/>
        <dbReference type="EC" id="1.17.1.8"/>
    </reaction>
</comment>
<dbReference type="PROSITE" id="PS01298">
    <property type="entry name" value="DAPB"/>
    <property type="match status" value="1"/>
</dbReference>
<dbReference type="SUPFAM" id="SSF55347">
    <property type="entry name" value="Glyceraldehyde-3-phosphate dehydrogenase-like, C-terminal domain"/>
    <property type="match status" value="1"/>
</dbReference>
<evidence type="ECO:0000256" key="4">
    <source>
        <dbReference type="ARBA" id="ARBA00022857"/>
    </source>
</evidence>
<dbReference type="GeneID" id="61186470"/>
<comment type="pathway">
    <text evidence="9">Amino-acid biosynthesis; L-lysine biosynthesis via DAP pathway; (S)-tetrahydrodipicolinate from L-aspartate: step 4/4.</text>
</comment>
<evidence type="ECO:0000256" key="9">
    <source>
        <dbReference type="ARBA" id="ARBA00037922"/>
    </source>
</evidence>
<dbReference type="InterPro" id="IPR000846">
    <property type="entry name" value="DapB_N"/>
</dbReference>
<protein>
    <recommendedName>
        <fullName evidence="10 13">4-hydroxy-tetrahydrodipicolinate reductase</fullName>
        <ecNumber evidence="10 13">1.17.1.8</ecNumber>
    </recommendedName>
</protein>
<dbReference type="GO" id="GO:0009089">
    <property type="term" value="P:lysine biosynthetic process via diaminopimelate"/>
    <property type="evidence" value="ECO:0007669"/>
    <property type="project" value="UniProtKB-UniRule"/>
</dbReference>
<dbReference type="NCBIfam" id="TIGR00036">
    <property type="entry name" value="dapB"/>
    <property type="match status" value="1"/>
</dbReference>
<keyword evidence="4" id="KW-0521">NADP</keyword>
<evidence type="ECO:0000256" key="3">
    <source>
        <dbReference type="ARBA" id="ARBA00022605"/>
    </source>
</evidence>
<evidence type="ECO:0000313" key="16">
    <source>
        <dbReference type="EMBL" id="QEA32974.1"/>
    </source>
</evidence>
<dbReference type="EC" id="1.17.1.8" evidence="10 13"/>
<dbReference type="Proteomes" id="UP000321332">
    <property type="component" value="Chromosome"/>
</dbReference>
<dbReference type="GO" id="GO:0005829">
    <property type="term" value="C:cytosol"/>
    <property type="evidence" value="ECO:0007669"/>
    <property type="project" value="TreeGrafter"/>
</dbReference>
<dbReference type="SUPFAM" id="SSF51735">
    <property type="entry name" value="NAD(P)-binding Rossmann-fold domains"/>
    <property type="match status" value="1"/>
</dbReference>
<evidence type="ECO:0000256" key="8">
    <source>
        <dbReference type="ARBA" id="ARBA00023154"/>
    </source>
</evidence>
<comment type="similarity">
    <text evidence="1">Belongs to the DapB family.</text>
</comment>
<feature type="domain" description="Dihydrodipicolinate reductase C-terminal" evidence="15">
    <location>
        <begin position="113"/>
        <end position="241"/>
    </location>
</feature>
<organism evidence="16 17">
    <name type="scientific">Leuconostoc carnosum</name>
    <dbReference type="NCBI Taxonomy" id="1252"/>
    <lineage>
        <taxon>Bacteria</taxon>
        <taxon>Bacillati</taxon>
        <taxon>Bacillota</taxon>
        <taxon>Bacilli</taxon>
        <taxon>Lactobacillales</taxon>
        <taxon>Lactobacillaceae</taxon>
        <taxon>Leuconostoc</taxon>
    </lineage>
</organism>
<proteinExistence type="inferred from homology"/>
<keyword evidence="2" id="KW-0963">Cytoplasm</keyword>
<dbReference type="CDD" id="cd02274">
    <property type="entry name" value="DHDPR_N"/>
    <property type="match status" value="1"/>
</dbReference>
<evidence type="ECO:0000313" key="17">
    <source>
        <dbReference type="Proteomes" id="UP000321332"/>
    </source>
</evidence>
<dbReference type="FunFam" id="3.30.360.10:FF:000009">
    <property type="entry name" value="4-hydroxy-tetrahydrodipicolinate reductase"/>
    <property type="match status" value="1"/>
</dbReference>
<reference evidence="16 17" key="1">
    <citation type="submission" date="2019-06" db="EMBL/GenBank/DDBJ databases">
        <title>Genome analyses of bacteria isolated from kimchi.</title>
        <authorList>
            <person name="Lee S."/>
            <person name="Ahn S."/>
            <person name="Roh S."/>
        </authorList>
    </citation>
    <scope>NUCLEOTIDE SEQUENCE [LARGE SCALE GENOMIC DNA]</scope>
    <source>
        <strain evidence="16 17">CBA3620</strain>
    </source>
</reference>
<accession>A0AAE6M324</accession>
<dbReference type="Pfam" id="PF01113">
    <property type="entry name" value="DapB_N"/>
    <property type="match status" value="1"/>
</dbReference>
<dbReference type="GO" id="GO:0008839">
    <property type="term" value="F:4-hydroxy-tetrahydrodipicolinate reductase"/>
    <property type="evidence" value="ECO:0007669"/>
    <property type="project" value="UniProtKB-UniRule"/>
</dbReference>
<dbReference type="InterPro" id="IPR023940">
    <property type="entry name" value="DHDPR_bac"/>
</dbReference>
<evidence type="ECO:0000256" key="2">
    <source>
        <dbReference type="ARBA" id="ARBA00022490"/>
    </source>
</evidence>